<feature type="chain" id="PRO_5009797874" evidence="1">
    <location>
        <begin position="23"/>
        <end position="278"/>
    </location>
</feature>
<dbReference type="STRING" id="1735162.PeribacterB2_1005"/>
<reference evidence="2 3" key="2">
    <citation type="journal article" date="2016" name="PeerJ">
        <title>Analysis of five complete genome sequences for members of the class Peribacteria in the recently recognized Peregrinibacteria bacterial phylum.</title>
        <authorList>
            <person name="Anantharaman K."/>
            <person name="Brown C.T."/>
            <person name="Burstein D."/>
            <person name="Castelle C.J."/>
            <person name="Probst A.J."/>
            <person name="Thomas B.C."/>
            <person name="Williams K.H."/>
            <person name="Banfield J.F."/>
        </authorList>
    </citation>
    <scope>NUCLEOTIDE SEQUENCE [LARGE SCALE GENOMIC DNA]</scope>
    <source>
        <strain evidence="2">RIFOXYD1_FULL_PER-ii_59_16</strain>
    </source>
</reference>
<accession>A0A0S1SLB7</accession>
<keyword evidence="1" id="KW-0732">Signal</keyword>
<dbReference type="Proteomes" id="UP000069135">
    <property type="component" value="Chromosome"/>
</dbReference>
<reference evidence="3" key="1">
    <citation type="submission" date="2015-10" db="EMBL/GenBank/DDBJ databases">
        <title>Analysis of five complete genome sequences for members of the class Peribacteria in the recently recognized Peregrinibacteria bacterial phylum.</title>
        <authorList>
            <person name="Anantharaman K."/>
            <person name="Brown C.T."/>
            <person name="Burstein D."/>
            <person name="Castelle C.J."/>
            <person name="Probst A.J."/>
            <person name="Thomas B.C."/>
            <person name="Williams K.H."/>
            <person name="Banfield J.F."/>
        </authorList>
    </citation>
    <scope>NUCLEOTIDE SEQUENCE [LARGE SCALE GENOMIC DNA]</scope>
</reference>
<organism evidence="2 3">
    <name type="scientific">Candidatus Peribacter riflensis</name>
    <dbReference type="NCBI Taxonomy" id="1735162"/>
    <lineage>
        <taxon>Bacteria</taxon>
        <taxon>Candidatus Peregrinibacteriota</taxon>
        <taxon>Candidatus Peribacteria</taxon>
        <taxon>Candidatus Peribacterales</taxon>
        <taxon>Candidatus Peribacteraceae</taxon>
        <taxon>Candidatus Peribacter</taxon>
    </lineage>
</organism>
<dbReference type="EMBL" id="CP013065">
    <property type="protein sequence ID" value="ALM13668.1"/>
    <property type="molecule type" value="Genomic_DNA"/>
</dbReference>
<accession>A0A0S1SCT1</accession>
<feature type="signal peptide" evidence="1">
    <location>
        <begin position="1"/>
        <end position="22"/>
    </location>
</feature>
<sequence>MIRFRSLLWPCLLLLLALPAPGWSQQTAQADIASCRSLVESALSKEQRLYRSVLFGHTKAEDAPPSEVRFDTEGRPWIKTERNTWRSVSPRFVDVIWRDPVMDENDELQQRKGIYETRRVATSDLVPHLTQAYRALKCRSTIICKTVELSIGQESADPQEVTVTVPGCIEERRQTFSGCHLAAAEGNKIEEADVLTHCRLVRDDLVTRERDLLKLTTEYDAAYRSLLQLSGQTDAFLQEFRWPMINSLRKAAELVGTLHRIPCFIASCDEGPLPSSEE</sequence>
<evidence type="ECO:0000313" key="3">
    <source>
        <dbReference type="Proteomes" id="UP000069135"/>
    </source>
</evidence>
<accession>A0A0S1SUQ8</accession>
<proteinExistence type="predicted"/>
<dbReference type="KEGG" id="prf:PeribacterA2_1003"/>
<name>A0A0S1SQH5_9BACT</name>
<evidence type="ECO:0000313" key="2">
    <source>
        <dbReference type="EMBL" id="ALM13668.1"/>
    </source>
</evidence>
<gene>
    <name evidence="2" type="ORF">PeribacterD1_1003</name>
</gene>
<protein>
    <submittedName>
        <fullName evidence="2">Uncharacterized protein</fullName>
    </submittedName>
</protein>
<accession>A0A0S1SQH5</accession>
<evidence type="ECO:0000256" key="1">
    <source>
        <dbReference type="SAM" id="SignalP"/>
    </source>
</evidence>
<accession>A0A0S1SXV9</accession>
<dbReference type="AlphaFoldDB" id="A0A0S1SQH5"/>